<comment type="caution">
    <text evidence="1">The sequence shown here is derived from an EMBL/GenBank/DDBJ whole genome shotgun (WGS) entry which is preliminary data.</text>
</comment>
<name>A0ACC3NHS2_9PEZI</name>
<proteinExistence type="predicted"/>
<protein>
    <submittedName>
        <fullName evidence="1">Uncharacterized protein</fullName>
    </submittedName>
</protein>
<keyword evidence="2" id="KW-1185">Reference proteome</keyword>
<dbReference type="Proteomes" id="UP001281147">
    <property type="component" value="Unassembled WGS sequence"/>
</dbReference>
<evidence type="ECO:0000313" key="2">
    <source>
        <dbReference type="Proteomes" id="UP001281147"/>
    </source>
</evidence>
<accession>A0ACC3NHS2</accession>
<dbReference type="EMBL" id="JAUTXU010000043">
    <property type="protein sequence ID" value="KAK3716316.1"/>
    <property type="molecule type" value="Genomic_DNA"/>
</dbReference>
<organism evidence="1 2">
    <name type="scientific">Vermiconidia calcicola</name>
    <dbReference type="NCBI Taxonomy" id="1690605"/>
    <lineage>
        <taxon>Eukaryota</taxon>
        <taxon>Fungi</taxon>
        <taxon>Dikarya</taxon>
        <taxon>Ascomycota</taxon>
        <taxon>Pezizomycotina</taxon>
        <taxon>Dothideomycetes</taxon>
        <taxon>Dothideomycetidae</taxon>
        <taxon>Mycosphaerellales</taxon>
        <taxon>Extremaceae</taxon>
        <taxon>Vermiconidia</taxon>
    </lineage>
</organism>
<evidence type="ECO:0000313" key="1">
    <source>
        <dbReference type="EMBL" id="KAK3716316.1"/>
    </source>
</evidence>
<reference evidence="1" key="1">
    <citation type="submission" date="2023-07" db="EMBL/GenBank/DDBJ databases">
        <title>Black Yeasts Isolated from many extreme environments.</title>
        <authorList>
            <person name="Coleine C."/>
            <person name="Stajich J.E."/>
            <person name="Selbmann L."/>
        </authorList>
    </citation>
    <scope>NUCLEOTIDE SEQUENCE</scope>
    <source>
        <strain evidence="1">CCFEE 5714</strain>
    </source>
</reference>
<sequence length="569" mass="61345">MGLSGDAQGLSAKRAQYAGPSGIKGIIANGKTSAIACFAALGGFVYGYNQGMFGQILTMNSFINRISPYYQGAAGIEQGMLTAILELGAWIGTLVNGVLADAVGRRWTVVIACAVFTVGVIVQACTVNKDYVLAGRFVTGIGVGAFSMLVPLYNAELAPPEVRGALVALQQLAITFGIMVSYWIGYGTNFIGGTGNGQSDAAWLVPVCIQLLPSTVLAAGMMIFMPQSPRHLMNRGREQECLETLARLRSTTTDDIKVRIEFLEIKALREFERERLVEKFPQYQDGSTKSAIMIGLYDYASLITNKSLFKRTVVAVFTMVFQQWNGVNAILYYAPFIFEGFGFDGNTISLLATGVVGVVMFLATIPAVLYVDQFGRKTILIAGGIGMACSHFIVAAMIGSFGDNWPDHRAAGWVAVVFVWFYAISFGFSWGPVAWIIISEVYPLGMRAKGVSIGGSSNWLNNFAVAISTSPFIAASQFGAFIFFGVVTVVGILFVIFVVPETKGRTLEEMDELFGEVGFAQADLSRKERIERDIGLTALLNGDTGTEKAMPDTKSESEKEYGEMAGKTG</sequence>
<gene>
    <name evidence="1" type="ORF">LTR37_006466</name>
</gene>